<dbReference type="AlphaFoldDB" id="A0A1G7CS59"/>
<dbReference type="Pfam" id="PF00912">
    <property type="entry name" value="Transgly"/>
    <property type="match status" value="1"/>
</dbReference>
<dbReference type="Gene3D" id="1.10.3810.10">
    <property type="entry name" value="Biosynthetic peptidoglycan transglycosylase-like"/>
    <property type="match status" value="1"/>
</dbReference>
<evidence type="ECO:0000313" key="4">
    <source>
        <dbReference type="Proteomes" id="UP000199109"/>
    </source>
</evidence>
<dbReference type="InterPro" id="IPR036950">
    <property type="entry name" value="PBP_transglycosylase"/>
</dbReference>
<sequence>MTFKKKVLKLIILTLIIGVFGSFMAYYYLKNSWDSFVTEKELTEFVTKVKFAKELPEPFYQLYEQEHPKILSYSLNQQIGKGLISNDFTKSPSLLAAMISDFSRQDSDSTKLSNRKAYTLAWKLEEETTQKECLNWVLENYKFDLYIHGIDELANFYYRKGVSQLNDRELSDIIALMKKPSIINVPDRSNEELH</sequence>
<keyword evidence="4" id="KW-1185">Reference proteome</keyword>
<feature type="domain" description="Glycosyl transferase family 51" evidence="2">
    <location>
        <begin position="116"/>
        <end position="186"/>
    </location>
</feature>
<keyword evidence="1" id="KW-0812">Transmembrane</keyword>
<evidence type="ECO:0000313" key="3">
    <source>
        <dbReference type="EMBL" id="SDE42073.1"/>
    </source>
</evidence>
<proteinExistence type="predicted"/>
<evidence type="ECO:0000259" key="2">
    <source>
        <dbReference type="Pfam" id="PF00912"/>
    </source>
</evidence>
<evidence type="ECO:0000256" key="1">
    <source>
        <dbReference type="SAM" id="Phobius"/>
    </source>
</evidence>
<dbReference type="InterPro" id="IPR023346">
    <property type="entry name" value="Lysozyme-like_dom_sf"/>
</dbReference>
<accession>A0A1G7CS59</accession>
<dbReference type="SUPFAM" id="SSF53955">
    <property type="entry name" value="Lysozyme-like"/>
    <property type="match status" value="1"/>
</dbReference>
<keyword evidence="1" id="KW-0472">Membrane</keyword>
<dbReference type="Proteomes" id="UP000199109">
    <property type="component" value="Unassembled WGS sequence"/>
</dbReference>
<keyword evidence="1" id="KW-1133">Transmembrane helix</keyword>
<reference evidence="3 4" key="1">
    <citation type="submission" date="2016-10" db="EMBL/GenBank/DDBJ databases">
        <authorList>
            <person name="de Groot N.N."/>
        </authorList>
    </citation>
    <scope>NUCLEOTIDE SEQUENCE [LARGE SCALE GENOMIC DNA]</scope>
    <source>
        <strain evidence="3 4">DSM 23421</strain>
    </source>
</reference>
<gene>
    <name evidence="3" type="ORF">SAMN05421636_1057</name>
</gene>
<feature type="transmembrane region" description="Helical" evidence="1">
    <location>
        <begin position="7"/>
        <end position="29"/>
    </location>
</feature>
<name>A0A1G7CS59_9FLAO</name>
<dbReference type="OrthoDB" id="1429825at2"/>
<dbReference type="STRING" id="641691.SAMN05421636_1057"/>
<organism evidence="3 4">
    <name type="scientific">Pricia antarctica</name>
    <dbReference type="NCBI Taxonomy" id="641691"/>
    <lineage>
        <taxon>Bacteria</taxon>
        <taxon>Pseudomonadati</taxon>
        <taxon>Bacteroidota</taxon>
        <taxon>Flavobacteriia</taxon>
        <taxon>Flavobacteriales</taxon>
        <taxon>Flavobacteriaceae</taxon>
        <taxon>Pricia</taxon>
    </lineage>
</organism>
<protein>
    <submittedName>
        <fullName evidence="3">Transglycosylase</fullName>
    </submittedName>
</protein>
<dbReference type="InterPro" id="IPR001264">
    <property type="entry name" value="Glyco_trans_51"/>
</dbReference>
<dbReference type="EMBL" id="FNAO01000005">
    <property type="protein sequence ID" value="SDE42073.1"/>
    <property type="molecule type" value="Genomic_DNA"/>
</dbReference>
<dbReference type="RefSeq" id="WP_091868291.1">
    <property type="nucleotide sequence ID" value="NZ_FNAO01000005.1"/>
</dbReference>